<feature type="region of interest" description="Disordered" evidence="1">
    <location>
        <begin position="325"/>
        <end position="398"/>
    </location>
</feature>
<organism evidence="3 4">
    <name type="scientific">Stylosanthes scabra</name>
    <dbReference type="NCBI Taxonomy" id="79078"/>
    <lineage>
        <taxon>Eukaryota</taxon>
        <taxon>Viridiplantae</taxon>
        <taxon>Streptophyta</taxon>
        <taxon>Embryophyta</taxon>
        <taxon>Tracheophyta</taxon>
        <taxon>Spermatophyta</taxon>
        <taxon>Magnoliopsida</taxon>
        <taxon>eudicotyledons</taxon>
        <taxon>Gunneridae</taxon>
        <taxon>Pentapetalae</taxon>
        <taxon>rosids</taxon>
        <taxon>fabids</taxon>
        <taxon>Fabales</taxon>
        <taxon>Fabaceae</taxon>
        <taxon>Papilionoideae</taxon>
        <taxon>50 kb inversion clade</taxon>
        <taxon>dalbergioids sensu lato</taxon>
        <taxon>Dalbergieae</taxon>
        <taxon>Pterocarpus clade</taxon>
        <taxon>Stylosanthes</taxon>
    </lineage>
</organism>
<proteinExistence type="predicted"/>
<sequence length="398" mass="44974">MGKKKSCHELKVPRPLDAAEIRLYGWVEEAVLTQPSVVEGNSLPEFRRNFPLMEDSGVEGDYVLEVAGPSDCVPFRAGEEGPHYLWVYQELFTRLRMRLPFSDFQRDVITHCRVAVSQLHLNGWGFILAFEKVCLHYGFRPTIRLFFYIYDVHFPPGGYGYISFRARQGRKLFDFYEDSIQEFKWHYFKVLAAAGKHAFWLDHENKPFPWVYWNPEVKDFTVYNLEPLEMAAFKFLVSLPDDLPKKNKFTCRWILDGSDAEVGKFLDDLLDVKMKRTKLNDLMAKMADPSRMGPRPVLPTDSPSATATAAAAVAAASASAAAGPIPVESSSQAPPAPTASETHKAKKQSSKFDRAKVVNLEGEEGLQEDPTADLQQKQRKKKAKVDDAFKKALGQDSA</sequence>
<reference evidence="3 4" key="1">
    <citation type="journal article" date="2023" name="Plants (Basel)">
        <title>Bridging the Gap: Combining Genomics and Transcriptomics Approaches to Understand Stylosanthes scabra, an Orphan Legume from the Brazilian Caatinga.</title>
        <authorList>
            <person name="Ferreira-Neto J.R.C."/>
            <person name="da Silva M.D."/>
            <person name="Binneck E."/>
            <person name="de Melo N.F."/>
            <person name="da Silva R.H."/>
            <person name="de Melo A.L.T.M."/>
            <person name="Pandolfi V."/>
            <person name="Bustamante F.O."/>
            <person name="Brasileiro-Vidal A.C."/>
            <person name="Benko-Iseppon A.M."/>
        </authorList>
    </citation>
    <scope>NUCLEOTIDE SEQUENCE [LARGE SCALE GENOMIC DNA]</scope>
    <source>
        <tissue evidence="3">Leaves</tissue>
    </source>
</reference>
<dbReference type="Proteomes" id="UP001341840">
    <property type="component" value="Unassembled WGS sequence"/>
</dbReference>
<evidence type="ECO:0000313" key="4">
    <source>
        <dbReference type="Proteomes" id="UP001341840"/>
    </source>
</evidence>
<dbReference type="PANTHER" id="PTHR31099:SF28">
    <property type="entry name" value="F5J5.12"/>
    <property type="match status" value="1"/>
</dbReference>
<evidence type="ECO:0000313" key="3">
    <source>
        <dbReference type="EMBL" id="MED6155753.1"/>
    </source>
</evidence>
<feature type="region of interest" description="Disordered" evidence="1">
    <location>
        <begin position="285"/>
        <end position="304"/>
    </location>
</feature>
<dbReference type="PANTHER" id="PTHR31099">
    <property type="entry name" value="OS06G0165300 PROTEIN"/>
    <property type="match status" value="1"/>
</dbReference>
<dbReference type="EMBL" id="JASCZI010120846">
    <property type="protein sequence ID" value="MED6155753.1"/>
    <property type="molecule type" value="Genomic_DNA"/>
</dbReference>
<feature type="domain" description="Transposase (putative) gypsy type" evidence="2">
    <location>
        <begin position="95"/>
        <end position="152"/>
    </location>
</feature>
<comment type="caution">
    <text evidence="3">The sequence shown here is derived from an EMBL/GenBank/DDBJ whole genome shotgun (WGS) entry which is preliminary data.</text>
</comment>
<feature type="compositionally biased region" description="Acidic residues" evidence="1">
    <location>
        <begin position="361"/>
        <end position="371"/>
    </location>
</feature>
<keyword evidence="4" id="KW-1185">Reference proteome</keyword>
<protein>
    <recommendedName>
        <fullName evidence="2">Transposase (putative) gypsy type domain-containing protein</fullName>
    </recommendedName>
</protein>
<gene>
    <name evidence="3" type="ORF">PIB30_007989</name>
</gene>
<name>A0ABU6U6D8_9FABA</name>
<dbReference type="Pfam" id="PF04195">
    <property type="entry name" value="Transposase_28"/>
    <property type="match status" value="1"/>
</dbReference>
<evidence type="ECO:0000256" key="1">
    <source>
        <dbReference type="SAM" id="MobiDB-lite"/>
    </source>
</evidence>
<accession>A0ABU6U6D8</accession>
<evidence type="ECO:0000259" key="2">
    <source>
        <dbReference type="Pfam" id="PF04195"/>
    </source>
</evidence>
<dbReference type="InterPro" id="IPR007321">
    <property type="entry name" value="Transposase_28"/>
</dbReference>